<organism evidence="9 10">
    <name type="scientific">Tripterygium wilfordii</name>
    <name type="common">Thunder God vine</name>
    <dbReference type="NCBI Taxonomy" id="458696"/>
    <lineage>
        <taxon>Eukaryota</taxon>
        <taxon>Viridiplantae</taxon>
        <taxon>Streptophyta</taxon>
        <taxon>Embryophyta</taxon>
        <taxon>Tracheophyta</taxon>
        <taxon>Spermatophyta</taxon>
        <taxon>Magnoliopsida</taxon>
        <taxon>eudicotyledons</taxon>
        <taxon>Gunneridae</taxon>
        <taxon>Pentapetalae</taxon>
        <taxon>rosids</taxon>
        <taxon>fabids</taxon>
        <taxon>Celastrales</taxon>
        <taxon>Celastraceae</taxon>
        <taxon>Tripterygium</taxon>
    </lineage>
</organism>
<dbReference type="InterPro" id="IPR037185">
    <property type="entry name" value="EmrE-like"/>
</dbReference>
<keyword evidence="10" id="KW-1185">Reference proteome</keyword>
<feature type="transmembrane region" description="Helical" evidence="6">
    <location>
        <begin position="111"/>
        <end position="130"/>
    </location>
</feature>
<evidence type="ECO:0000256" key="1">
    <source>
        <dbReference type="ARBA" id="ARBA00004141"/>
    </source>
</evidence>
<dbReference type="AlphaFoldDB" id="A0A7J7DR43"/>
<dbReference type="Pfam" id="PF00892">
    <property type="entry name" value="EamA"/>
    <property type="match status" value="2"/>
</dbReference>
<protein>
    <recommendedName>
        <fullName evidence="6">WAT1-related protein</fullName>
    </recommendedName>
</protein>
<comment type="caution">
    <text evidence="9">The sequence shown here is derived from an EMBL/GenBank/DDBJ whole genome shotgun (WGS) entry which is preliminary data.</text>
</comment>
<feature type="transmembrane region" description="Helical" evidence="6">
    <location>
        <begin position="151"/>
        <end position="170"/>
    </location>
</feature>
<dbReference type="Proteomes" id="UP000593562">
    <property type="component" value="Unassembled WGS sequence"/>
</dbReference>
<evidence type="ECO:0000259" key="8">
    <source>
        <dbReference type="Pfam" id="PF00892"/>
    </source>
</evidence>
<evidence type="ECO:0000256" key="3">
    <source>
        <dbReference type="ARBA" id="ARBA00022692"/>
    </source>
</evidence>
<feature type="transmembrane region" description="Helical" evidence="6">
    <location>
        <begin position="286"/>
        <end position="307"/>
    </location>
</feature>
<feature type="domain" description="EamA" evidence="8">
    <location>
        <begin position="20"/>
        <end position="160"/>
    </location>
</feature>
<feature type="transmembrane region" description="Helical" evidence="6">
    <location>
        <begin position="190"/>
        <end position="210"/>
    </location>
</feature>
<gene>
    <name evidence="9" type="ORF">HS088_TW04G00822</name>
</gene>
<feature type="transmembrane region" description="Helical" evidence="6">
    <location>
        <begin position="21"/>
        <end position="42"/>
    </location>
</feature>
<dbReference type="OrthoDB" id="1931790at2759"/>
<feature type="region of interest" description="Disordered" evidence="7">
    <location>
        <begin position="338"/>
        <end position="362"/>
    </location>
</feature>
<dbReference type="EMBL" id="JAAARO010000004">
    <property type="protein sequence ID" value="KAF5748862.1"/>
    <property type="molecule type" value="Genomic_DNA"/>
</dbReference>
<evidence type="ECO:0000256" key="4">
    <source>
        <dbReference type="ARBA" id="ARBA00022989"/>
    </source>
</evidence>
<feature type="transmembrane region" description="Helical" evidence="6">
    <location>
        <begin position="222"/>
        <end position="242"/>
    </location>
</feature>
<feature type="transmembrane region" description="Helical" evidence="6">
    <location>
        <begin position="48"/>
        <end position="70"/>
    </location>
</feature>
<keyword evidence="3 6" id="KW-0812">Transmembrane</keyword>
<dbReference type="GO" id="GO:0022857">
    <property type="term" value="F:transmembrane transporter activity"/>
    <property type="evidence" value="ECO:0007669"/>
    <property type="project" value="InterPro"/>
</dbReference>
<dbReference type="PANTHER" id="PTHR31218">
    <property type="entry name" value="WAT1-RELATED PROTEIN"/>
    <property type="match status" value="1"/>
</dbReference>
<dbReference type="PROSITE" id="PS51257">
    <property type="entry name" value="PROKAR_LIPOPROTEIN"/>
    <property type="match status" value="1"/>
</dbReference>
<dbReference type="InParanoid" id="A0A7J7DR43"/>
<evidence type="ECO:0000313" key="10">
    <source>
        <dbReference type="Proteomes" id="UP000593562"/>
    </source>
</evidence>
<evidence type="ECO:0000256" key="5">
    <source>
        <dbReference type="ARBA" id="ARBA00023136"/>
    </source>
</evidence>
<feature type="transmembrane region" description="Helical" evidence="6">
    <location>
        <begin position="254"/>
        <end position="274"/>
    </location>
</feature>
<dbReference type="SUPFAM" id="SSF103481">
    <property type="entry name" value="Multidrug resistance efflux transporter EmrE"/>
    <property type="match status" value="1"/>
</dbReference>
<keyword evidence="4 6" id="KW-1133">Transmembrane helix</keyword>
<evidence type="ECO:0000256" key="6">
    <source>
        <dbReference type="RuleBase" id="RU363077"/>
    </source>
</evidence>
<accession>A0A7J7DR43</accession>
<dbReference type="InterPro" id="IPR030184">
    <property type="entry name" value="WAT1-related"/>
</dbReference>
<comment type="subcellular location">
    <subcellularLocation>
        <location evidence="1 6">Membrane</location>
        <topology evidence="1 6">Multi-pass membrane protein</topology>
    </subcellularLocation>
</comment>
<name>A0A7J7DR43_TRIWF</name>
<feature type="domain" description="EamA" evidence="8">
    <location>
        <begin position="192"/>
        <end position="330"/>
    </location>
</feature>
<dbReference type="InterPro" id="IPR000620">
    <property type="entry name" value="EamA_dom"/>
</dbReference>
<reference evidence="9 10" key="1">
    <citation type="journal article" date="2020" name="Nat. Commun.">
        <title>Genome of Tripterygium wilfordii and identification of cytochrome P450 involved in triptolide biosynthesis.</title>
        <authorList>
            <person name="Tu L."/>
            <person name="Su P."/>
            <person name="Zhang Z."/>
            <person name="Gao L."/>
            <person name="Wang J."/>
            <person name="Hu T."/>
            <person name="Zhou J."/>
            <person name="Zhang Y."/>
            <person name="Zhao Y."/>
            <person name="Liu Y."/>
            <person name="Song Y."/>
            <person name="Tong Y."/>
            <person name="Lu Y."/>
            <person name="Yang J."/>
            <person name="Xu C."/>
            <person name="Jia M."/>
            <person name="Peters R.J."/>
            <person name="Huang L."/>
            <person name="Gao W."/>
        </authorList>
    </citation>
    <scope>NUCLEOTIDE SEQUENCE [LARGE SCALE GENOMIC DNA]</scope>
    <source>
        <strain evidence="10">cv. XIE 37</strain>
        <tissue evidence="9">Leaf</tissue>
    </source>
</reference>
<evidence type="ECO:0000313" key="9">
    <source>
        <dbReference type="EMBL" id="KAF5748862.1"/>
    </source>
</evidence>
<feature type="transmembrane region" description="Helical" evidence="6">
    <location>
        <begin position="313"/>
        <end position="332"/>
    </location>
</feature>
<evidence type="ECO:0000256" key="7">
    <source>
        <dbReference type="SAM" id="MobiDB-lite"/>
    </source>
</evidence>
<sequence>MRNQEENVRGASMLAKTLIPYILTLFSCVSIAGFIAVAKVALERGMSHYVLVVYGHAIGSLTTALLAFLFEKNNKNKITGPILRDIFFLGLLGSVLGRTLVYAGLEHTSVTLTAALTILGPSATFVLAFICRLEKVDIFKRGSQAKIGGTIIALAGAATITFYHGPVVISPLKPLSNKISSPKIRQGGDWIKGCLMLLVGTLSISGFYILQTIAIKKYPAPITLTSLTCLSGTILSAIMTVILDHKASTWRLSWDVTLLAPIYSGIIVFGISNYAQTLVMKEKGPVFMTAFMPLGNIITAIIGLLIFGDALHTGDMVGAILIILGLYATLWGKENEKQQQKPLEHTTEQDVECKLDEEDDHK</sequence>
<dbReference type="GO" id="GO:0016020">
    <property type="term" value="C:membrane"/>
    <property type="evidence" value="ECO:0007669"/>
    <property type="project" value="UniProtKB-SubCell"/>
</dbReference>
<proteinExistence type="inferred from homology"/>
<keyword evidence="5 6" id="KW-0472">Membrane</keyword>
<comment type="similarity">
    <text evidence="2 6">Belongs to the drug/metabolite transporter (DMT) superfamily. Plant drug/metabolite exporter (P-DME) (TC 2.A.7.4) family.</text>
</comment>
<evidence type="ECO:0000256" key="2">
    <source>
        <dbReference type="ARBA" id="ARBA00007635"/>
    </source>
</evidence>
<feature type="transmembrane region" description="Helical" evidence="6">
    <location>
        <begin position="82"/>
        <end position="105"/>
    </location>
</feature>